<evidence type="ECO:0000313" key="1">
    <source>
        <dbReference type="Proteomes" id="UP000694844"/>
    </source>
</evidence>
<evidence type="ECO:0000313" key="2">
    <source>
        <dbReference type="RefSeq" id="XP_022313866.1"/>
    </source>
</evidence>
<name>A0A8B8CH78_CRAVI</name>
<dbReference type="KEGG" id="cvn:111118608"/>
<proteinExistence type="predicted"/>
<keyword evidence="1" id="KW-1185">Reference proteome</keyword>
<dbReference type="Proteomes" id="UP000694844">
    <property type="component" value="Chromosome 2"/>
</dbReference>
<organism evidence="1 2">
    <name type="scientific">Crassostrea virginica</name>
    <name type="common">Eastern oyster</name>
    <dbReference type="NCBI Taxonomy" id="6565"/>
    <lineage>
        <taxon>Eukaryota</taxon>
        <taxon>Metazoa</taxon>
        <taxon>Spiralia</taxon>
        <taxon>Lophotrochozoa</taxon>
        <taxon>Mollusca</taxon>
        <taxon>Bivalvia</taxon>
        <taxon>Autobranchia</taxon>
        <taxon>Pteriomorphia</taxon>
        <taxon>Ostreida</taxon>
        <taxon>Ostreoidea</taxon>
        <taxon>Ostreidae</taxon>
        <taxon>Crassostrea</taxon>
    </lineage>
</organism>
<dbReference type="AlphaFoldDB" id="A0A8B8CH78"/>
<dbReference type="GeneID" id="111118608"/>
<gene>
    <name evidence="2" type="primary">LOC111118608</name>
</gene>
<protein>
    <submittedName>
        <fullName evidence="2">Uncharacterized protein LOC111118608</fullName>
    </submittedName>
</protein>
<accession>A0A8B8CH78</accession>
<sequence>MALELTHASRWSWRCRTRHPMLSRPLLEIRPSATVARLLPGTTAQVYQVTLPAAETPASLTYKGSVRKRGFSRQASGAEKEAGGRAECPKVTADNSILIFDLTCIYQ</sequence>
<reference evidence="2" key="1">
    <citation type="submission" date="2025-08" db="UniProtKB">
        <authorList>
            <consortium name="RefSeq"/>
        </authorList>
    </citation>
    <scope>IDENTIFICATION</scope>
    <source>
        <tissue evidence="2">Whole sample</tissue>
    </source>
</reference>
<dbReference type="RefSeq" id="XP_022313866.1">
    <property type="nucleotide sequence ID" value="XM_022458158.1"/>
</dbReference>